<evidence type="ECO:0000313" key="3">
    <source>
        <dbReference type="Proteomes" id="UP001604336"/>
    </source>
</evidence>
<feature type="region of interest" description="Disordered" evidence="1">
    <location>
        <begin position="167"/>
        <end position="189"/>
    </location>
</feature>
<feature type="region of interest" description="Disordered" evidence="1">
    <location>
        <begin position="59"/>
        <end position="87"/>
    </location>
</feature>
<dbReference type="Proteomes" id="UP001604336">
    <property type="component" value="Unassembled WGS sequence"/>
</dbReference>
<protein>
    <submittedName>
        <fullName evidence="2">Uncharacterized protein</fullName>
    </submittedName>
</protein>
<name>A0ABD1U071_9LAMI</name>
<dbReference type="InterPro" id="IPR053098">
    <property type="entry name" value="Petuviruses_polyprotein"/>
</dbReference>
<keyword evidence="3" id="KW-1185">Reference proteome</keyword>
<sequence>MFKREPTQKKPPCFPTQYAFTKAEENIPIYAFDSEGKPIYVQSEDGHMYWDIFSCRKCTKGSRSTRSPSQSSQRKLQMAYEQSSPHVGLLGEPSGKFDYFVTYAPPPSTDERIIPTGWTDDNDDHNHNQWHKKWDWDDIKIESHVSINMFHPPSLKEFPPLTSFDKNQSTHSWKVQNPTTKSPSGSIDQLSPAEKVLNWQSENAVQQNKIHLRQLAQCIPNPPAL</sequence>
<accession>A0ABD1U071</accession>
<gene>
    <name evidence="2" type="ORF">Adt_14641</name>
</gene>
<evidence type="ECO:0000313" key="2">
    <source>
        <dbReference type="EMBL" id="KAL2518394.1"/>
    </source>
</evidence>
<comment type="caution">
    <text evidence="2">The sequence shown here is derived from an EMBL/GenBank/DDBJ whole genome shotgun (WGS) entry which is preliminary data.</text>
</comment>
<feature type="compositionally biased region" description="Low complexity" evidence="1">
    <location>
        <begin position="62"/>
        <end position="74"/>
    </location>
</feature>
<reference evidence="3" key="1">
    <citation type="submission" date="2024-07" db="EMBL/GenBank/DDBJ databases">
        <title>Two chromosome-level genome assemblies of Korean endemic species Abeliophyllum distichum and Forsythia ovata (Oleaceae).</title>
        <authorList>
            <person name="Jang H."/>
        </authorList>
    </citation>
    <scope>NUCLEOTIDE SEQUENCE [LARGE SCALE GENOMIC DNA]</scope>
</reference>
<proteinExistence type="predicted"/>
<dbReference type="AlphaFoldDB" id="A0ABD1U071"/>
<dbReference type="PANTHER" id="PTHR48435">
    <property type="entry name" value="POLYPROTEIN"/>
    <property type="match status" value="1"/>
</dbReference>
<dbReference type="EMBL" id="JBFOLK010000004">
    <property type="protein sequence ID" value="KAL2518394.1"/>
    <property type="molecule type" value="Genomic_DNA"/>
</dbReference>
<organism evidence="2 3">
    <name type="scientific">Abeliophyllum distichum</name>
    <dbReference type="NCBI Taxonomy" id="126358"/>
    <lineage>
        <taxon>Eukaryota</taxon>
        <taxon>Viridiplantae</taxon>
        <taxon>Streptophyta</taxon>
        <taxon>Embryophyta</taxon>
        <taxon>Tracheophyta</taxon>
        <taxon>Spermatophyta</taxon>
        <taxon>Magnoliopsida</taxon>
        <taxon>eudicotyledons</taxon>
        <taxon>Gunneridae</taxon>
        <taxon>Pentapetalae</taxon>
        <taxon>asterids</taxon>
        <taxon>lamiids</taxon>
        <taxon>Lamiales</taxon>
        <taxon>Oleaceae</taxon>
        <taxon>Forsythieae</taxon>
        <taxon>Abeliophyllum</taxon>
    </lineage>
</organism>
<evidence type="ECO:0000256" key="1">
    <source>
        <dbReference type="SAM" id="MobiDB-lite"/>
    </source>
</evidence>
<dbReference type="PANTHER" id="PTHR48435:SF1">
    <property type="entry name" value="POLYPROTEIN"/>
    <property type="match status" value="1"/>
</dbReference>